<dbReference type="AlphaFoldDB" id="A0A2V0PB72"/>
<feature type="active site" description="For sulfotransferase activity" evidence="2">
    <location>
        <position position="112"/>
    </location>
</feature>
<keyword evidence="5" id="KW-1185">Reference proteome</keyword>
<evidence type="ECO:0000256" key="2">
    <source>
        <dbReference type="PIRSR" id="PIRSR637359-1"/>
    </source>
</evidence>
<protein>
    <recommendedName>
        <fullName evidence="6">Sulfotransferase</fullName>
    </recommendedName>
</protein>
<dbReference type="InterPro" id="IPR027417">
    <property type="entry name" value="P-loop_NTPase"/>
</dbReference>
<reference evidence="4 5" key="1">
    <citation type="journal article" date="2018" name="Sci. Rep.">
        <title>Raphidocelis subcapitata (=Pseudokirchneriella subcapitata) provides an insight into genome evolution and environmental adaptations in the Sphaeropleales.</title>
        <authorList>
            <person name="Suzuki S."/>
            <person name="Yamaguchi H."/>
            <person name="Nakajima N."/>
            <person name="Kawachi M."/>
        </authorList>
    </citation>
    <scope>NUCLEOTIDE SEQUENCE [LARGE SCALE GENOMIC DNA]</scope>
    <source>
        <strain evidence="4 5">NIES-35</strain>
    </source>
</reference>
<dbReference type="OrthoDB" id="411451at2759"/>
<gene>
    <name evidence="4" type="ORF">Rsub_07231</name>
</gene>
<dbReference type="Pfam" id="PF13469">
    <property type="entry name" value="Sulfotransfer_3"/>
    <property type="match status" value="1"/>
</dbReference>
<evidence type="ECO:0000256" key="3">
    <source>
        <dbReference type="PIRSR" id="PIRSR637359-2"/>
    </source>
</evidence>
<name>A0A2V0PB72_9CHLO</name>
<feature type="binding site" evidence="3">
    <location>
        <position position="231"/>
    </location>
    <ligand>
        <name>3'-phosphoadenylyl sulfate</name>
        <dbReference type="ChEBI" id="CHEBI:58339"/>
    </ligand>
</feature>
<sequence length="412" mass="44301">MAAHRGLPGAAVALLSVFLAIAIIYLSEQGLSADGPALATSWAAAPPAAARLNNSLAPSAPGPPAGGAVDGNARAAAVAACRSFACLRAAHKLPAGAARFNFPHAMIVGFPKCATTSLYAYLAAHPQAIASQPKEPNYFMRCRNAPNATAAAAAAAACPGGEADYLQRAMKLDEAALVHKLKKAAFEGSTVYSTGKKGFVTAEAIAADLRRELPWLKLVMAVREPMTQAFSGRVHTASYLSRPRDKWPPWFTLQNHDACLLRFAAGNATMGRCVLEFVEAGMSRNTFLLKQWMGQWPREQLHVMQYENFTGPAAAAGPLSDLQLFLGLDPSLAPRELPREHARRDAHPEGWPIKKGELERLLALIRPEAESTAAELERRGYTRAEHWLAPWRRIWKAALATCSPGGDCRVVL</sequence>
<dbReference type="SUPFAM" id="SSF52540">
    <property type="entry name" value="P-loop containing nucleoside triphosphate hydrolases"/>
    <property type="match status" value="1"/>
</dbReference>
<dbReference type="PANTHER" id="PTHR10605">
    <property type="entry name" value="HEPARAN SULFATE SULFOTRANSFERASE"/>
    <property type="match status" value="1"/>
</dbReference>
<evidence type="ECO:0000256" key="1">
    <source>
        <dbReference type="ARBA" id="ARBA00022679"/>
    </source>
</evidence>
<dbReference type="Gene3D" id="3.40.50.300">
    <property type="entry name" value="P-loop containing nucleotide triphosphate hydrolases"/>
    <property type="match status" value="1"/>
</dbReference>
<proteinExistence type="predicted"/>
<accession>A0A2V0PB72</accession>
<evidence type="ECO:0000313" key="5">
    <source>
        <dbReference type="Proteomes" id="UP000247498"/>
    </source>
</evidence>
<dbReference type="InterPro" id="IPR037359">
    <property type="entry name" value="NST/OST"/>
</dbReference>
<dbReference type="EMBL" id="BDRX01000051">
    <property type="protein sequence ID" value="GBF94417.1"/>
    <property type="molecule type" value="Genomic_DNA"/>
</dbReference>
<evidence type="ECO:0000313" key="4">
    <source>
        <dbReference type="EMBL" id="GBF94417.1"/>
    </source>
</evidence>
<comment type="caution">
    <text evidence="4">The sequence shown here is derived from an EMBL/GenBank/DDBJ whole genome shotgun (WGS) entry which is preliminary data.</text>
</comment>
<dbReference type="PANTHER" id="PTHR10605:SF56">
    <property type="entry name" value="BIFUNCTIONAL HEPARAN SULFATE N-DEACETYLASE_N-SULFOTRANSFERASE"/>
    <property type="match status" value="1"/>
</dbReference>
<feature type="binding site" evidence="3">
    <location>
        <position position="223"/>
    </location>
    <ligand>
        <name>3'-phosphoadenylyl sulfate</name>
        <dbReference type="ChEBI" id="CHEBI:58339"/>
    </ligand>
</feature>
<dbReference type="GO" id="GO:0008146">
    <property type="term" value="F:sulfotransferase activity"/>
    <property type="evidence" value="ECO:0007669"/>
    <property type="project" value="InterPro"/>
</dbReference>
<dbReference type="Proteomes" id="UP000247498">
    <property type="component" value="Unassembled WGS sequence"/>
</dbReference>
<dbReference type="InParanoid" id="A0A2V0PB72"/>
<organism evidence="4 5">
    <name type="scientific">Raphidocelis subcapitata</name>
    <dbReference type="NCBI Taxonomy" id="307507"/>
    <lineage>
        <taxon>Eukaryota</taxon>
        <taxon>Viridiplantae</taxon>
        <taxon>Chlorophyta</taxon>
        <taxon>core chlorophytes</taxon>
        <taxon>Chlorophyceae</taxon>
        <taxon>CS clade</taxon>
        <taxon>Sphaeropleales</taxon>
        <taxon>Selenastraceae</taxon>
        <taxon>Raphidocelis</taxon>
    </lineage>
</organism>
<keyword evidence="1" id="KW-0808">Transferase</keyword>
<evidence type="ECO:0008006" key="6">
    <source>
        <dbReference type="Google" id="ProtNLM"/>
    </source>
</evidence>